<dbReference type="SUPFAM" id="SSF103473">
    <property type="entry name" value="MFS general substrate transporter"/>
    <property type="match status" value="1"/>
</dbReference>
<feature type="transmembrane region" description="Helical" evidence="6">
    <location>
        <begin position="298"/>
        <end position="319"/>
    </location>
</feature>
<dbReference type="AlphaFoldDB" id="A0A4S4AXH8"/>
<feature type="transmembrane region" description="Helical" evidence="6">
    <location>
        <begin position="268"/>
        <end position="289"/>
    </location>
</feature>
<feature type="transmembrane region" description="Helical" evidence="6">
    <location>
        <begin position="89"/>
        <end position="109"/>
    </location>
</feature>
<protein>
    <submittedName>
        <fullName evidence="7">MFS transporter</fullName>
    </submittedName>
</protein>
<accession>A0A4S4AXH8</accession>
<proteinExistence type="predicted"/>
<dbReference type="PANTHER" id="PTHR12778:SF10">
    <property type="entry name" value="MAJOR FACILITATOR SUPERFAMILY DOMAIN-CONTAINING PROTEIN 3"/>
    <property type="match status" value="1"/>
</dbReference>
<feature type="transmembrane region" description="Helical" evidence="6">
    <location>
        <begin position="231"/>
        <end position="256"/>
    </location>
</feature>
<comment type="subcellular location">
    <subcellularLocation>
        <location evidence="1">Membrane</location>
        <topology evidence="1">Multi-pass membrane protein</topology>
    </subcellularLocation>
</comment>
<evidence type="ECO:0000256" key="3">
    <source>
        <dbReference type="ARBA" id="ARBA00022692"/>
    </source>
</evidence>
<evidence type="ECO:0000313" key="8">
    <source>
        <dbReference type="Proteomes" id="UP000308430"/>
    </source>
</evidence>
<feature type="transmembrane region" description="Helical" evidence="6">
    <location>
        <begin position="325"/>
        <end position="349"/>
    </location>
</feature>
<keyword evidence="8" id="KW-1185">Reference proteome</keyword>
<keyword evidence="4 6" id="KW-1133">Transmembrane helix</keyword>
<keyword evidence="5 6" id="KW-0472">Membrane</keyword>
<dbReference type="InterPro" id="IPR036259">
    <property type="entry name" value="MFS_trans_sf"/>
</dbReference>
<sequence length="424" mass="44147">MPIPSPVSSRLSARQVLPAIAGIYISQTLLTAITTQSLPALLRDAGATLQMAGLAALWWLPWGLKFLWAPMVERWRLPAHEPRRRSRTLLLAGQWLLAGILLGMGVASLNGLLPLQTHGTWILALLLLSALVAATTDIACDGFTVEQLASQQRGWGNVAQVGGSYVGAMLGGGGFLLIVSHAGLSQALLATALAIVVLSLPMLVLREPARSPAQTGHHQPSLMHALRRPQVVHGLLLLLLGSIGVRLTLSMMGPLLLDHGVSMERLGWLFGTFSVFAGLTGAFLGGALVRRAPGWRAVWLAVGLEACVLAALAGAAAASNVPQPLLTGLVGLMFGAMGCAWVALYSVLMGVASPQQAGVDFTLFQSADALLAAAGGVAGGWLAGQWGYEACFGLAAALTMVATVVIRQYAALDVPAIQEDSAHA</sequence>
<dbReference type="GO" id="GO:0016020">
    <property type="term" value="C:membrane"/>
    <property type="evidence" value="ECO:0007669"/>
    <property type="project" value="UniProtKB-SubCell"/>
</dbReference>
<evidence type="ECO:0000313" key="7">
    <source>
        <dbReference type="EMBL" id="THF64803.1"/>
    </source>
</evidence>
<dbReference type="RefSeq" id="WP_136348521.1">
    <property type="nucleotide sequence ID" value="NZ_SSOC01000004.1"/>
</dbReference>
<dbReference type="InterPro" id="IPR004752">
    <property type="entry name" value="AmpG_permease/AT-1"/>
</dbReference>
<evidence type="ECO:0000256" key="2">
    <source>
        <dbReference type="ARBA" id="ARBA00022448"/>
    </source>
</evidence>
<dbReference type="InterPro" id="IPR011701">
    <property type="entry name" value="MFS"/>
</dbReference>
<organism evidence="7 8">
    <name type="scientific">Pseudothauera nasutitermitis</name>
    <dbReference type="NCBI Taxonomy" id="2565930"/>
    <lineage>
        <taxon>Bacteria</taxon>
        <taxon>Pseudomonadati</taxon>
        <taxon>Pseudomonadota</taxon>
        <taxon>Betaproteobacteria</taxon>
        <taxon>Rhodocyclales</taxon>
        <taxon>Zoogloeaceae</taxon>
        <taxon>Pseudothauera</taxon>
    </lineage>
</organism>
<name>A0A4S4AXH8_9RHOO</name>
<feature type="transmembrane region" description="Helical" evidence="6">
    <location>
        <begin position="16"/>
        <end position="35"/>
    </location>
</feature>
<gene>
    <name evidence="7" type="ORF">E6C76_12220</name>
</gene>
<dbReference type="Gene3D" id="1.20.1250.20">
    <property type="entry name" value="MFS general substrate transporter like domains"/>
    <property type="match status" value="2"/>
</dbReference>
<feature type="transmembrane region" description="Helical" evidence="6">
    <location>
        <begin position="161"/>
        <end position="181"/>
    </location>
</feature>
<dbReference type="EMBL" id="SSOC01000004">
    <property type="protein sequence ID" value="THF64803.1"/>
    <property type="molecule type" value="Genomic_DNA"/>
</dbReference>
<dbReference type="Proteomes" id="UP000308430">
    <property type="component" value="Unassembled WGS sequence"/>
</dbReference>
<dbReference type="GO" id="GO:0022857">
    <property type="term" value="F:transmembrane transporter activity"/>
    <property type="evidence" value="ECO:0007669"/>
    <property type="project" value="InterPro"/>
</dbReference>
<keyword evidence="2" id="KW-0813">Transport</keyword>
<feature type="transmembrane region" description="Helical" evidence="6">
    <location>
        <begin position="121"/>
        <end position="140"/>
    </location>
</feature>
<dbReference type="Pfam" id="PF07690">
    <property type="entry name" value="MFS_1"/>
    <property type="match status" value="1"/>
</dbReference>
<dbReference type="PANTHER" id="PTHR12778">
    <property type="entry name" value="SOLUTE CARRIER FAMILY 33 ACETYL-COA TRANSPORTER -RELATED"/>
    <property type="match status" value="1"/>
</dbReference>
<evidence type="ECO:0000256" key="6">
    <source>
        <dbReference type="SAM" id="Phobius"/>
    </source>
</evidence>
<feature type="transmembrane region" description="Helical" evidence="6">
    <location>
        <begin position="47"/>
        <end position="68"/>
    </location>
</feature>
<dbReference type="OrthoDB" id="9812189at2"/>
<keyword evidence="3 6" id="KW-0812">Transmembrane</keyword>
<evidence type="ECO:0000256" key="5">
    <source>
        <dbReference type="ARBA" id="ARBA00023136"/>
    </source>
</evidence>
<comment type="caution">
    <text evidence="7">The sequence shown here is derived from an EMBL/GenBank/DDBJ whole genome shotgun (WGS) entry which is preliminary data.</text>
</comment>
<feature type="transmembrane region" description="Helical" evidence="6">
    <location>
        <begin position="187"/>
        <end position="205"/>
    </location>
</feature>
<reference evidence="7 8" key="1">
    <citation type="submission" date="2019-04" db="EMBL/GenBank/DDBJ databases">
        <title>Azoarcus nasutitermitis sp. nov. isolated from termite nest.</title>
        <authorList>
            <person name="Lin S.-Y."/>
            <person name="Hameed A."/>
            <person name="Hsu Y.-H."/>
            <person name="Young C.-C."/>
        </authorList>
    </citation>
    <scope>NUCLEOTIDE SEQUENCE [LARGE SCALE GENOMIC DNA]</scope>
    <source>
        <strain evidence="7 8">CC-YHH838</strain>
    </source>
</reference>
<evidence type="ECO:0000256" key="1">
    <source>
        <dbReference type="ARBA" id="ARBA00004141"/>
    </source>
</evidence>
<evidence type="ECO:0000256" key="4">
    <source>
        <dbReference type="ARBA" id="ARBA00022989"/>
    </source>
</evidence>